<proteinExistence type="predicted"/>
<keyword evidence="2" id="KW-1185">Reference proteome</keyword>
<dbReference type="Proteomes" id="UP000253141">
    <property type="component" value="Unassembled WGS sequence"/>
</dbReference>
<dbReference type="EMBL" id="QPIW01000046">
    <property type="protein sequence ID" value="RDB02344.1"/>
    <property type="molecule type" value="Genomic_DNA"/>
</dbReference>
<dbReference type="AlphaFoldDB" id="A0A369I572"/>
<evidence type="ECO:0000313" key="2">
    <source>
        <dbReference type="Proteomes" id="UP000253141"/>
    </source>
</evidence>
<accession>A0A369I572</accession>
<reference evidence="1 2" key="1">
    <citation type="submission" date="2018-07" db="EMBL/GenBank/DDBJ databases">
        <title>Genome analysis of Runella aurantiaca.</title>
        <authorList>
            <person name="Yang X."/>
        </authorList>
    </citation>
    <scope>NUCLEOTIDE SEQUENCE [LARGE SCALE GENOMIC DNA]</scope>
    <source>
        <strain evidence="1 2">YX9</strain>
    </source>
</reference>
<sequence length="68" mass="7759">KRMPQKKRISLKNTTRIGRGLENQSFASDKFMPFFLSLTAMVFSPPLFYFPSVFHSGVIAVCSLYINP</sequence>
<feature type="non-terminal residue" evidence="1">
    <location>
        <position position="1"/>
    </location>
</feature>
<protein>
    <submittedName>
        <fullName evidence="1">Uncharacterized protein</fullName>
    </submittedName>
</protein>
<organism evidence="1 2">
    <name type="scientific">Runella aurantiaca</name>
    <dbReference type="NCBI Taxonomy" id="2282308"/>
    <lineage>
        <taxon>Bacteria</taxon>
        <taxon>Pseudomonadati</taxon>
        <taxon>Bacteroidota</taxon>
        <taxon>Cytophagia</taxon>
        <taxon>Cytophagales</taxon>
        <taxon>Spirosomataceae</taxon>
        <taxon>Runella</taxon>
    </lineage>
</organism>
<name>A0A369I572_9BACT</name>
<dbReference type="RefSeq" id="WP_229598349.1">
    <property type="nucleotide sequence ID" value="NZ_QPIW01000046.1"/>
</dbReference>
<evidence type="ECO:0000313" key="1">
    <source>
        <dbReference type="EMBL" id="RDB02344.1"/>
    </source>
</evidence>
<comment type="caution">
    <text evidence="1">The sequence shown here is derived from an EMBL/GenBank/DDBJ whole genome shotgun (WGS) entry which is preliminary data.</text>
</comment>
<gene>
    <name evidence="1" type="ORF">DVG78_29145</name>
</gene>